<keyword evidence="6" id="KW-1185">Reference proteome</keyword>
<dbReference type="GO" id="GO:0008170">
    <property type="term" value="F:N-methyltransferase activity"/>
    <property type="evidence" value="ECO:0007669"/>
    <property type="project" value="UniProtKB-ARBA"/>
</dbReference>
<protein>
    <submittedName>
        <fullName evidence="5">SET and MYND domain-containing protein</fullName>
    </submittedName>
</protein>
<evidence type="ECO:0000313" key="5">
    <source>
        <dbReference type="EMBL" id="KAJ6645965.1"/>
    </source>
</evidence>
<dbReference type="GO" id="GO:0008276">
    <property type="term" value="F:protein methyltransferase activity"/>
    <property type="evidence" value="ECO:0007669"/>
    <property type="project" value="UniProtKB-ARBA"/>
</dbReference>
<evidence type="ECO:0000259" key="4">
    <source>
        <dbReference type="PROSITE" id="PS50280"/>
    </source>
</evidence>
<sequence length="403" mass="46108">MDGNRCFDRHQYLEAIEMYTLMERKSECINELTKNFKKPEPFIPKLSFNAHNKFPCMADVLEIKLNKTFGRHIVATADIDVGKTIIVEECFVTLADKAYQNGCFTCLATCGNFIACPKCTSAVYCDESCQEKDELHRKYCGEVINRLSIQMRFVAKSILIALNLFANAVEMMQFVEHALARRNQIPEATTDAKSKYATFLHCKGVRNDCLIVDFVYKVFASLLNIRSVGKMFNCQKTQRFLMHLVGEHYLLLSTKMYGGTIFYSPSSSLSLGLMVSMFNHSCAPNVFHSNSGDKDVFIVIRPVKKGDQLFIQYIQEDLQKSERHVVLKDHFNLKCTCDKCDSQIEVTDRLAMRSDPCYNQFEIKTAKNGSSNIDVVIENCEQFLRKYGRLPWSPELNTALNVY</sequence>
<dbReference type="CDD" id="cd20071">
    <property type="entry name" value="SET_SMYD"/>
    <property type="match status" value="1"/>
</dbReference>
<evidence type="ECO:0000256" key="1">
    <source>
        <dbReference type="ARBA" id="ARBA00022723"/>
    </source>
</evidence>
<dbReference type="SUPFAM" id="SSF144232">
    <property type="entry name" value="HIT/MYND zinc finger-like"/>
    <property type="match status" value="1"/>
</dbReference>
<dbReference type="Gene3D" id="6.10.140.2220">
    <property type="match status" value="1"/>
</dbReference>
<dbReference type="Proteomes" id="UP001151699">
    <property type="component" value="Chromosome A"/>
</dbReference>
<dbReference type="InterPro" id="IPR046341">
    <property type="entry name" value="SET_dom_sf"/>
</dbReference>
<dbReference type="Gene3D" id="2.170.270.10">
    <property type="entry name" value="SET domain"/>
    <property type="match status" value="1"/>
</dbReference>
<reference evidence="5" key="1">
    <citation type="submission" date="2022-07" db="EMBL/GenBank/DDBJ databases">
        <authorList>
            <person name="Trinca V."/>
            <person name="Uliana J.V.C."/>
            <person name="Torres T.T."/>
            <person name="Ward R.J."/>
            <person name="Monesi N."/>
        </authorList>
    </citation>
    <scope>NUCLEOTIDE SEQUENCE</scope>
    <source>
        <strain evidence="5">HSMRA1968</strain>
        <tissue evidence="5">Whole embryos</tissue>
    </source>
</reference>
<feature type="non-terminal residue" evidence="5">
    <location>
        <position position="1"/>
    </location>
</feature>
<evidence type="ECO:0000256" key="2">
    <source>
        <dbReference type="ARBA" id="ARBA00022771"/>
    </source>
</evidence>
<dbReference type="PANTHER" id="PTHR47111">
    <property type="entry name" value="BCDNA.LD29892"/>
    <property type="match status" value="1"/>
</dbReference>
<dbReference type="PANTHER" id="PTHR47111:SF1">
    <property type="entry name" value="SET AND MYND DOMAIN-CONTAINING PROTEIN 4"/>
    <property type="match status" value="1"/>
</dbReference>
<keyword evidence="3" id="KW-0862">Zinc</keyword>
<dbReference type="EMBL" id="WJQU01000001">
    <property type="protein sequence ID" value="KAJ6645965.1"/>
    <property type="molecule type" value="Genomic_DNA"/>
</dbReference>
<name>A0A9Q0S748_9DIPT</name>
<dbReference type="InterPro" id="IPR002893">
    <property type="entry name" value="Znf_MYND"/>
</dbReference>
<proteinExistence type="predicted"/>
<keyword evidence="2" id="KW-0863">Zinc-finger</keyword>
<dbReference type="PROSITE" id="PS50280">
    <property type="entry name" value="SET"/>
    <property type="match status" value="1"/>
</dbReference>
<dbReference type="Gene3D" id="1.10.220.160">
    <property type="match status" value="1"/>
</dbReference>
<dbReference type="AlphaFoldDB" id="A0A9Q0S748"/>
<dbReference type="OrthoDB" id="7786636at2759"/>
<keyword evidence="1" id="KW-0479">Metal-binding</keyword>
<feature type="domain" description="SET" evidence="4">
    <location>
        <begin position="44"/>
        <end position="314"/>
    </location>
</feature>
<dbReference type="GO" id="GO:0008757">
    <property type="term" value="F:S-adenosylmethionine-dependent methyltransferase activity"/>
    <property type="evidence" value="ECO:0007669"/>
    <property type="project" value="UniProtKB-ARBA"/>
</dbReference>
<comment type="caution">
    <text evidence="5">The sequence shown here is derived from an EMBL/GenBank/DDBJ whole genome shotgun (WGS) entry which is preliminary data.</text>
</comment>
<dbReference type="SUPFAM" id="SSF82199">
    <property type="entry name" value="SET domain"/>
    <property type="match status" value="1"/>
</dbReference>
<dbReference type="InterPro" id="IPR001214">
    <property type="entry name" value="SET_dom"/>
</dbReference>
<organism evidence="5 6">
    <name type="scientific">Pseudolycoriella hygida</name>
    <dbReference type="NCBI Taxonomy" id="35572"/>
    <lineage>
        <taxon>Eukaryota</taxon>
        <taxon>Metazoa</taxon>
        <taxon>Ecdysozoa</taxon>
        <taxon>Arthropoda</taxon>
        <taxon>Hexapoda</taxon>
        <taxon>Insecta</taxon>
        <taxon>Pterygota</taxon>
        <taxon>Neoptera</taxon>
        <taxon>Endopterygota</taxon>
        <taxon>Diptera</taxon>
        <taxon>Nematocera</taxon>
        <taxon>Sciaroidea</taxon>
        <taxon>Sciaridae</taxon>
        <taxon>Pseudolycoriella</taxon>
    </lineage>
</organism>
<evidence type="ECO:0000256" key="3">
    <source>
        <dbReference type="ARBA" id="ARBA00022833"/>
    </source>
</evidence>
<dbReference type="PROSITE" id="PS01360">
    <property type="entry name" value="ZF_MYND_1"/>
    <property type="match status" value="1"/>
</dbReference>
<dbReference type="Pfam" id="PF00856">
    <property type="entry name" value="SET"/>
    <property type="match status" value="1"/>
</dbReference>
<gene>
    <name evidence="5" type="ORF">Bhyg_01174</name>
</gene>
<dbReference type="GO" id="GO:0008270">
    <property type="term" value="F:zinc ion binding"/>
    <property type="evidence" value="ECO:0007669"/>
    <property type="project" value="UniProtKB-KW"/>
</dbReference>
<accession>A0A9Q0S748</accession>
<evidence type="ECO:0000313" key="6">
    <source>
        <dbReference type="Proteomes" id="UP001151699"/>
    </source>
</evidence>